<evidence type="ECO:0000259" key="2">
    <source>
        <dbReference type="Pfam" id="PF13400"/>
    </source>
</evidence>
<comment type="caution">
    <text evidence="3">The sequence shown here is derived from an EMBL/GenBank/DDBJ whole genome shotgun (WGS) entry which is preliminary data.</text>
</comment>
<dbReference type="Pfam" id="PF13400">
    <property type="entry name" value="Tad"/>
    <property type="match status" value="1"/>
</dbReference>
<dbReference type="InterPro" id="IPR028087">
    <property type="entry name" value="Tad_N"/>
</dbReference>
<reference evidence="3 4" key="1">
    <citation type="submission" date="2023-08" db="EMBL/GenBank/DDBJ databases">
        <title>Implementing the SeqCode for naming new Mesorhizobium species isolated from Vachellia karroo root nodules.</title>
        <authorList>
            <person name="Van Lill M."/>
        </authorList>
    </citation>
    <scope>NUCLEOTIDE SEQUENCE [LARGE SCALE GENOMIC DNA]</scope>
    <source>
        <strain evidence="3 4">VK22B</strain>
    </source>
</reference>
<keyword evidence="1" id="KW-0472">Membrane</keyword>
<dbReference type="Proteomes" id="UP001271249">
    <property type="component" value="Unassembled WGS sequence"/>
</dbReference>
<evidence type="ECO:0000256" key="1">
    <source>
        <dbReference type="SAM" id="Phobius"/>
    </source>
</evidence>
<protein>
    <submittedName>
        <fullName evidence="3">Pilus assembly protein TadG-related protein</fullName>
    </submittedName>
</protein>
<dbReference type="EMBL" id="JAVIJC010000060">
    <property type="protein sequence ID" value="MDX8496393.1"/>
    <property type="molecule type" value="Genomic_DNA"/>
</dbReference>
<accession>A0ABU4ZAT6</accession>
<keyword evidence="1" id="KW-0812">Transmembrane</keyword>
<organism evidence="3 4">
    <name type="scientific">Mesorhizobium captivum</name>
    <dbReference type="NCBI Taxonomy" id="3072319"/>
    <lineage>
        <taxon>Bacteria</taxon>
        <taxon>Pseudomonadati</taxon>
        <taxon>Pseudomonadota</taxon>
        <taxon>Alphaproteobacteria</taxon>
        <taxon>Hyphomicrobiales</taxon>
        <taxon>Phyllobacteriaceae</taxon>
        <taxon>Mesorhizobium</taxon>
    </lineage>
</organism>
<proteinExistence type="predicted"/>
<keyword evidence="1" id="KW-1133">Transmembrane helix</keyword>
<evidence type="ECO:0000313" key="4">
    <source>
        <dbReference type="Proteomes" id="UP001271249"/>
    </source>
</evidence>
<dbReference type="RefSeq" id="WP_320230083.1">
    <property type="nucleotide sequence ID" value="NZ_JAVIJC010000060.1"/>
</dbReference>
<sequence length="518" mass="54914">MLRTIRAFWHDQRGIALILVSIMLPAIIGFSLLAIDMSRMNNLHNDLQKGTDALALAAAAELNGRSDAWTRAENALSNLVANNTMFSDGGNSGFVSLTTGNGATTVDTTYAACRSKGQVSWCFLASIPTNDSDPITSSNYAASASVTRFIQVRAQPETFSAIFPVSISSSGGSTDSSYNVSAVSVAGFTSGVCNYTPVFMCNPFEMVNGTNTAGGVTLEQAVTNPAIHRRLIELRKVGNGAAYGPGNFGFLAPPLDLGHGAQALAQAIATSKPRGCYSAQGVSTKTGQNTGQVQDAFNLRFGIKANGSGFDDPEYGPAENVRMGATSKDWQGKDGTITKDKCVAYNKLTFGDAGTMGLPQDASTPYMSGRMGDGNWDFATYWSTNFGSTSYPSEWDTTKPTRYQVYRYEIANNLVGLASTGGETGTPPSECQPAITTVDRRLIYGALLNCQALEAEGNDLNGNSTNLPVEAFGSFFLTEPVAGANDDASVFVELVDITGRGGQGTLDNFLRDEAQLYR</sequence>
<name>A0ABU4ZAT6_9HYPH</name>
<keyword evidence="4" id="KW-1185">Reference proteome</keyword>
<feature type="transmembrane region" description="Helical" evidence="1">
    <location>
        <begin position="15"/>
        <end position="35"/>
    </location>
</feature>
<gene>
    <name evidence="3" type="ORF">RFN29_33265</name>
</gene>
<evidence type="ECO:0000313" key="3">
    <source>
        <dbReference type="EMBL" id="MDX8496393.1"/>
    </source>
</evidence>
<feature type="domain" description="Putative Flp pilus-assembly TadG-like N-terminal" evidence="2">
    <location>
        <begin position="16"/>
        <end position="60"/>
    </location>
</feature>